<evidence type="ECO:0000313" key="1">
    <source>
        <dbReference type="EMBL" id="MEL1248710.1"/>
    </source>
</evidence>
<dbReference type="Proteomes" id="UP001393056">
    <property type="component" value="Unassembled WGS sequence"/>
</dbReference>
<dbReference type="RefSeq" id="WP_341683570.1">
    <property type="nucleotide sequence ID" value="NZ_JBBYHT010000006.1"/>
</dbReference>
<dbReference type="PROSITE" id="PS51257">
    <property type="entry name" value="PROKAR_LIPOPROTEIN"/>
    <property type="match status" value="1"/>
</dbReference>
<gene>
    <name evidence="1" type="ORF">AAEO58_11720</name>
</gene>
<accession>A0ABU9I950</accession>
<organism evidence="1 2">
    <name type="scientific">Flavobacterium helocola</name>
    <dbReference type="NCBI Taxonomy" id="3139139"/>
    <lineage>
        <taxon>Bacteria</taxon>
        <taxon>Pseudomonadati</taxon>
        <taxon>Bacteroidota</taxon>
        <taxon>Flavobacteriia</taxon>
        <taxon>Flavobacteriales</taxon>
        <taxon>Flavobacteriaceae</taxon>
        <taxon>Flavobacterium</taxon>
    </lineage>
</organism>
<protein>
    <recommendedName>
        <fullName evidence="3">Lipoprotein</fullName>
    </recommendedName>
</protein>
<name>A0ABU9I950_9FLAO</name>
<comment type="caution">
    <text evidence="1">The sequence shown here is derived from an EMBL/GenBank/DDBJ whole genome shotgun (WGS) entry which is preliminary data.</text>
</comment>
<sequence>MKQLIFIILTLTFLSCENKTQNTISTTSKLNDTLKVEENENIQNSNSINKVAIDYKINKDLLDIILLLPDSAFPSWEWKLNDRIKWYNEIKENNFYIDDNPDYFNQKYFEPNKAGFTIVDGFWSINIYKTAENSHIVITDDVVGDGNSLNFFEVKSNKIKKYLDEKTMFSDIIEQLKKKENTENCVEKFEEMNDPIFEFDFSNKKKIEIESSWYLTKENYESCLIGNSIIYNFDPETKKFEIEKIYWKDKKNE</sequence>
<keyword evidence="2" id="KW-1185">Reference proteome</keyword>
<reference evidence="1 2" key="1">
    <citation type="submission" date="2024-04" db="EMBL/GenBank/DDBJ databases">
        <title>Flavobacterium sp. DGU41 16S ribosomal RNA gene Genome sequencing and assembly.</title>
        <authorList>
            <person name="Park S."/>
        </authorList>
    </citation>
    <scope>NUCLEOTIDE SEQUENCE [LARGE SCALE GENOMIC DNA]</scope>
    <source>
        <strain evidence="1 2">DGU41</strain>
    </source>
</reference>
<evidence type="ECO:0008006" key="3">
    <source>
        <dbReference type="Google" id="ProtNLM"/>
    </source>
</evidence>
<dbReference type="EMBL" id="JBBYHT010000006">
    <property type="protein sequence ID" value="MEL1248710.1"/>
    <property type="molecule type" value="Genomic_DNA"/>
</dbReference>
<proteinExistence type="predicted"/>
<evidence type="ECO:0000313" key="2">
    <source>
        <dbReference type="Proteomes" id="UP001393056"/>
    </source>
</evidence>